<evidence type="ECO:0000256" key="2">
    <source>
        <dbReference type="ARBA" id="ARBA00022631"/>
    </source>
</evidence>
<comment type="catalytic activity">
    <reaction evidence="3">
        <text>allantoate + H2O = (S)-ureidoglycolate + urea</text>
        <dbReference type="Rhea" id="RHEA:11016"/>
        <dbReference type="ChEBI" id="CHEBI:15377"/>
        <dbReference type="ChEBI" id="CHEBI:16199"/>
        <dbReference type="ChEBI" id="CHEBI:17536"/>
        <dbReference type="ChEBI" id="CHEBI:57296"/>
        <dbReference type="EC" id="3.5.3.4"/>
    </reaction>
</comment>
<feature type="domain" description="Allantoicase" evidence="4">
    <location>
        <begin position="30"/>
        <end position="185"/>
    </location>
</feature>
<keyword evidence="2 3" id="KW-0659">Purine metabolism</keyword>
<dbReference type="InterPro" id="IPR015908">
    <property type="entry name" value="Allantoicase_dom"/>
</dbReference>
<evidence type="ECO:0000256" key="3">
    <source>
        <dbReference type="HAMAP-Rule" id="MF_00813"/>
    </source>
</evidence>
<name>A0A1Y0IB23_9GAMM</name>
<dbReference type="GO" id="GO:0004037">
    <property type="term" value="F:allantoicase activity"/>
    <property type="evidence" value="ECO:0007669"/>
    <property type="project" value="UniProtKB-UniRule"/>
</dbReference>
<dbReference type="GO" id="GO:0006144">
    <property type="term" value="P:purine nucleobase metabolic process"/>
    <property type="evidence" value="ECO:0007669"/>
    <property type="project" value="UniProtKB-KW"/>
</dbReference>
<evidence type="ECO:0000256" key="1">
    <source>
        <dbReference type="ARBA" id="ARBA00009242"/>
    </source>
</evidence>
<proteinExistence type="inferred from homology"/>
<protein>
    <recommendedName>
        <fullName evidence="3">Probable allantoicase</fullName>
        <ecNumber evidence="3">3.5.3.4</ecNumber>
    </recommendedName>
    <alternativeName>
        <fullName evidence="3">Allantoate amidinohydrolase</fullName>
    </alternativeName>
</protein>
<sequence length="383" mass="43454">MKQELTTQTRVAPRNRFEQQFTDLAAKRLGGETLHCTDDFFAEMENLLKPGRGVFIEDKYTDRGKWMDGWESRRRRFLPDGTTSDGREHDHCTIKLGAPGRIHGFNIDTHHFLGNSPQAASVEACSCVQGDPDESTVWQEILPKSALAQNAENLFDTSSDQVWTHVRLHIYPDGGVARFRVYGEVSLDWSQFVPGELIDLAYIKNGARPLICSDMFFSHMENLIMPGRGANMGDGWETKRRRPTGSATEDRANDWLILQLATPGTLQKVLVDTCHFKGNYPDSFAIEGAYLTETVAQDTTKLSQDAHQDALFNPELNQETVTTALEWHPVINRTPLKADREHLFIEDILNSDKPFTHIRLKMYPDGGISRLRLWGKPTNRHES</sequence>
<keyword evidence="6" id="KW-1185">Reference proteome</keyword>
<evidence type="ECO:0000259" key="4">
    <source>
        <dbReference type="Pfam" id="PF03561"/>
    </source>
</evidence>
<dbReference type="GO" id="GO:0000256">
    <property type="term" value="P:allantoin catabolic process"/>
    <property type="evidence" value="ECO:0007669"/>
    <property type="project" value="UniProtKB-UniRule"/>
</dbReference>
<dbReference type="UniPathway" id="UPA00395">
    <property type="reaction ID" value="UER00654"/>
</dbReference>
<comment type="similarity">
    <text evidence="1 3">Belongs to the allantoicase family.</text>
</comment>
<dbReference type="HAMAP" id="MF_00813">
    <property type="entry name" value="Allantoicase"/>
    <property type="match status" value="1"/>
</dbReference>
<dbReference type="Gene3D" id="2.60.120.260">
    <property type="entry name" value="Galactose-binding domain-like"/>
    <property type="match status" value="2"/>
</dbReference>
<evidence type="ECO:0000313" key="5">
    <source>
        <dbReference type="EMBL" id="ARU57732.1"/>
    </source>
</evidence>
<accession>A0A1Y0IB23</accession>
<reference evidence="5 6" key="1">
    <citation type="submission" date="2017-05" db="EMBL/GenBank/DDBJ databases">
        <title>Genomic insights into alkan degradation activity of Oleiphilus messinensis.</title>
        <authorList>
            <person name="Kozyavkin S.A."/>
            <person name="Slesarev A.I."/>
            <person name="Golyshin P.N."/>
            <person name="Korzhenkov A."/>
            <person name="Golyshina O.N."/>
            <person name="Toshchakov S.V."/>
        </authorList>
    </citation>
    <scope>NUCLEOTIDE SEQUENCE [LARGE SCALE GENOMIC DNA]</scope>
    <source>
        <strain evidence="5 6">ME102</strain>
    </source>
</reference>
<comment type="pathway">
    <text evidence="3">Nitrogen metabolism; (S)-allantoin degradation; (S)-ureidoglycolate from allantoate (aminidohydrolase route): step 1/1.</text>
</comment>
<dbReference type="EC" id="3.5.3.4" evidence="3"/>
<keyword evidence="3" id="KW-0378">Hydrolase</keyword>
<feature type="domain" description="Allantoicase" evidence="4">
    <location>
        <begin position="206"/>
        <end position="377"/>
    </location>
</feature>
<dbReference type="Proteomes" id="UP000196027">
    <property type="component" value="Chromosome"/>
</dbReference>
<dbReference type="PANTHER" id="PTHR12045">
    <property type="entry name" value="ALLANTOICASE"/>
    <property type="match status" value="1"/>
</dbReference>
<dbReference type="NCBIfam" id="TIGR02961">
    <property type="entry name" value="allantoicase"/>
    <property type="match status" value="1"/>
</dbReference>
<dbReference type="InterPro" id="IPR005164">
    <property type="entry name" value="Allantoicase"/>
</dbReference>
<dbReference type="InterPro" id="IPR008979">
    <property type="entry name" value="Galactose-bd-like_sf"/>
</dbReference>
<gene>
    <name evidence="3" type="primary">alc</name>
    <name evidence="5" type="ORF">OLMES_3711</name>
</gene>
<dbReference type="AlphaFoldDB" id="A0A1Y0IB23"/>
<dbReference type="SUPFAM" id="SSF49785">
    <property type="entry name" value="Galactose-binding domain-like"/>
    <property type="match status" value="2"/>
</dbReference>
<dbReference type="OrthoDB" id="2078334at2"/>
<organism evidence="5 6">
    <name type="scientific">Oleiphilus messinensis</name>
    <dbReference type="NCBI Taxonomy" id="141451"/>
    <lineage>
        <taxon>Bacteria</taxon>
        <taxon>Pseudomonadati</taxon>
        <taxon>Pseudomonadota</taxon>
        <taxon>Gammaproteobacteria</taxon>
        <taxon>Oceanospirillales</taxon>
        <taxon>Oleiphilaceae</taxon>
        <taxon>Oleiphilus</taxon>
    </lineage>
</organism>
<dbReference type="Pfam" id="PF03561">
    <property type="entry name" value="Allantoicase"/>
    <property type="match status" value="2"/>
</dbReference>
<dbReference type="PANTHER" id="PTHR12045:SF3">
    <property type="entry name" value="INACTIVE ALLANTOICASE-RELATED"/>
    <property type="match status" value="1"/>
</dbReference>
<dbReference type="RefSeq" id="WP_087462598.1">
    <property type="nucleotide sequence ID" value="NZ_CP021425.1"/>
</dbReference>
<evidence type="ECO:0000313" key="6">
    <source>
        <dbReference type="Proteomes" id="UP000196027"/>
    </source>
</evidence>
<dbReference type="KEGG" id="ome:OLMES_3711"/>
<dbReference type="EMBL" id="CP021425">
    <property type="protein sequence ID" value="ARU57732.1"/>
    <property type="molecule type" value="Genomic_DNA"/>
</dbReference>